<proteinExistence type="inferred from homology"/>
<dbReference type="Proteomes" id="UP001549104">
    <property type="component" value="Unassembled WGS sequence"/>
</dbReference>
<comment type="similarity">
    <text evidence="1">In the N-terminal section; belongs to the LXG family.</text>
</comment>
<feature type="domain" description="LXG" evidence="2">
    <location>
        <begin position="13"/>
        <end position="89"/>
    </location>
</feature>
<comment type="caution">
    <text evidence="3">The sequence shown here is derived from an EMBL/GenBank/DDBJ whole genome shotgun (WGS) entry which is preliminary data.</text>
</comment>
<evidence type="ECO:0000313" key="4">
    <source>
        <dbReference type="Proteomes" id="UP001549104"/>
    </source>
</evidence>
<evidence type="ECO:0000259" key="2">
    <source>
        <dbReference type="Pfam" id="PF04740"/>
    </source>
</evidence>
<reference evidence="3 4" key="1">
    <citation type="submission" date="2024-06" db="EMBL/GenBank/DDBJ databases">
        <title>Sorghum-associated microbial communities from plants grown in Nebraska, USA.</title>
        <authorList>
            <person name="Schachtman D."/>
        </authorList>
    </citation>
    <scope>NUCLEOTIDE SEQUENCE [LARGE SCALE GENOMIC DNA]</scope>
    <source>
        <strain evidence="3 4">1288</strain>
    </source>
</reference>
<keyword evidence="4" id="KW-1185">Reference proteome</keyword>
<dbReference type="RefSeq" id="WP_354312586.1">
    <property type="nucleotide sequence ID" value="NZ_JBEPME010000001.1"/>
</dbReference>
<evidence type="ECO:0000313" key="3">
    <source>
        <dbReference type="EMBL" id="MET3656333.1"/>
    </source>
</evidence>
<dbReference type="Pfam" id="PF04740">
    <property type="entry name" value="LXG"/>
    <property type="match status" value="1"/>
</dbReference>
<protein>
    <submittedName>
        <fullName evidence="3">Ribonuclease toxin of YeeF-YezG toxin-antitoxin module</fullName>
    </submittedName>
</protein>
<dbReference type="InterPro" id="IPR006829">
    <property type="entry name" value="LXG_dom"/>
</dbReference>
<dbReference type="EMBL" id="JBEPME010000001">
    <property type="protein sequence ID" value="MET3656333.1"/>
    <property type="molecule type" value="Genomic_DNA"/>
</dbReference>
<evidence type="ECO:0000256" key="1">
    <source>
        <dbReference type="ARBA" id="ARBA00034117"/>
    </source>
</evidence>
<name>A0ABV2K8I3_SPOPS</name>
<gene>
    <name evidence="3" type="ORF">ABIC55_001417</name>
</gene>
<accession>A0ABV2K8I3</accession>
<organism evidence="3 4">
    <name type="scientific">Sporosarcina psychrophila</name>
    <name type="common">Bacillus psychrophilus</name>
    <dbReference type="NCBI Taxonomy" id="1476"/>
    <lineage>
        <taxon>Bacteria</taxon>
        <taxon>Bacillati</taxon>
        <taxon>Bacillota</taxon>
        <taxon>Bacilli</taxon>
        <taxon>Bacillales</taxon>
        <taxon>Caryophanaceae</taxon>
        <taxon>Sporosarcina</taxon>
    </lineage>
</organism>
<sequence>MKLKNNNGLRPNSTMLNRLENEMKAIESAVEGLVAMEDSMKVQGGDAIRAFYAGCHLLFLQFFMTFESNYVNILTQMDSALDALEPNEKDQDSQSKSIWKLQPVKILHL</sequence>